<feature type="region of interest" description="Disordered" evidence="1">
    <location>
        <begin position="1"/>
        <end position="33"/>
    </location>
</feature>
<reference evidence="2 3" key="1">
    <citation type="submission" date="2024-12" db="EMBL/GenBank/DDBJ databases">
        <title>The unique morphological basis and parallel evolutionary history of personate flowers in Penstemon.</title>
        <authorList>
            <person name="Depatie T.H."/>
            <person name="Wessinger C.A."/>
        </authorList>
    </citation>
    <scope>NUCLEOTIDE SEQUENCE [LARGE SCALE GENOMIC DNA]</scope>
    <source>
        <strain evidence="2">WTNN_2</strain>
        <tissue evidence="2">Leaf</tissue>
    </source>
</reference>
<name>A0ABD3SVA8_9LAMI</name>
<evidence type="ECO:0000313" key="3">
    <source>
        <dbReference type="Proteomes" id="UP001634393"/>
    </source>
</evidence>
<proteinExistence type="predicted"/>
<organism evidence="2 3">
    <name type="scientific">Penstemon smallii</name>
    <dbReference type="NCBI Taxonomy" id="265156"/>
    <lineage>
        <taxon>Eukaryota</taxon>
        <taxon>Viridiplantae</taxon>
        <taxon>Streptophyta</taxon>
        <taxon>Embryophyta</taxon>
        <taxon>Tracheophyta</taxon>
        <taxon>Spermatophyta</taxon>
        <taxon>Magnoliopsida</taxon>
        <taxon>eudicotyledons</taxon>
        <taxon>Gunneridae</taxon>
        <taxon>Pentapetalae</taxon>
        <taxon>asterids</taxon>
        <taxon>lamiids</taxon>
        <taxon>Lamiales</taxon>
        <taxon>Plantaginaceae</taxon>
        <taxon>Cheloneae</taxon>
        <taxon>Penstemon</taxon>
    </lineage>
</organism>
<dbReference type="SUPFAM" id="SSF81383">
    <property type="entry name" value="F-box domain"/>
    <property type="match status" value="1"/>
</dbReference>
<dbReference type="Proteomes" id="UP001634393">
    <property type="component" value="Unassembled WGS sequence"/>
</dbReference>
<dbReference type="AlphaFoldDB" id="A0ABD3SVA8"/>
<protein>
    <submittedName>
        <fullName evidence="2">Uncharacterized protein</fullName>
    </submittedName>
</protein>
<evidence type="ECO:0000256" key="1">
    <source>
        <dbReference type="SAM" id="MobiDB-lite"/>
    </source>
</evidence>
<accession>A0ABD3SVA8</accession>
<dbReference type="PANTHER" id="PTHR48218">
    <property type="entry name" value="F-BOX DOMAIN CONTAINING PROTEIN"/>
    <property type="match status" value="1"/>
</dbReference>
<dbReference type="InterPro" id="IPR036047">
    <property type="entry name" value="F-box-like_dom_sf"/>
</dbReference>
<feature type="compositionally biased region" description="Basic and acidic residues" evidence="1">
    <location>
        <begin position="1"/>
        <end position="12"/>
    </location>
</feature>
<dbReference type="EMBL" id="JBJXBP010000005">
    <property type="protein sequence ID" value="KAL3828331.1"/>
    <property type="molecule type" value="Genomic_DNA"/>
</dbReference>
<dbReference type="PANTHER" id="PTHR48218:SF3">
    <property type="entry name" value="OS07G0170800 PROTEIN"/>
    <property type="match status" value="1"/>
</dbReference>
<keyword evidence="3" id="KW-1185">Reference proteome</keyword>
<evidence type="ECO:0000313" key="2">
    <source>
        <dbReference type="EMBL" id="KAL3828331.1"/>
    </source>
</evidence>
<sequence>MAESKNQELEKQGKKKAKIENLEGGSSSLPSIEGGGYMSDGGIDEDGGGGVEDPLVVFGSGVMMIILSKMDARSVALSRLVSRGWLAVASTDRIWAPKKFRMYTTSHHFMAYKSQPLLAVLGHISKFERGNMGVGALSMDSNPKIICSVLDIPGTASTLTPKDYLISGLYRFQYD</sequence>
<comment type="caution">
    <text evidence="2">The sequence shown here is derived from an EMBL/GenBank/DDBJ whole genome shotgun (WGS) entry which is preliminary data.</text>
</comment>
<gene>
    <name evidence="2" type="ORF">ACJIZ3_017133</name>
</gene>